<evidence type="ECO:0000313" key="3">
    <source>
        <dbReference type="Proteomes" id="UP000078340"/>
    </source>
</evidence>
<proteinExistence type="predicted"/>
<sequence>MSTHNPPAPCCYNLLTRGDHHHHHHATTHRPAMLRQQLRPWATRGPSPPIVPRLIRRAQFQIALLPFPVLACTWPDAGQTGRRTGGREGGGGGSWSESRGVEERDERVREPNPTVQQQQQRRSTEGLGRHNTRTHARLRHRILPHVLHAVRRTSHPVRCSSQS</sequence>
<evidence type="ECO:0000313" key="2">
    <source>
        <dbReference type="EMBL" id="OAQ89893.1"/>
    </source>
</evidence>
<reference evidence="2 3" key="1">
    <citation type="submission" date="2016-02" db="EMBL/GenBank/DDBJ databases">
        <title>Biosynthesis of antibiotic leucinostatins and their inhibition on Phytophthora in bio-control Purpureocillium lilacinum.</title>
        <authorList>
            <person name="Wang G."/>
            <person name="Liu Z."/>
            <person name="Lin R."/>
            <person name="Li E."/>
            <person name="Mao Z."/>
            <person name="Ling J."/>
            <person name="Yin W."/>
            <person name="Xie B."/>
        </authorList>
    </citation>
    <scope>NUCLEOTIDE SEQUENCE [LARGE SCALE GENOMIC DNA]</scope>
    <source>
        <strain evidence="2">PLFJ-1</strain>
    </source>
</reference>
<comment type="caution">
    <text evidence="2">The sequence shown here is derived from an EMBL/GenBank/DDBJ whole genome shotgun (WGS) entry which is preliminary data.</text>
</comment>
<organism evidence="2 3">
    <name type="scientific">Purpureocillium lilacinum</name>
    <name type="common">Paecilomyces lilacinus</name>
    <dbReference type="NCBI Taxonomy" id="33203"/>
    <lineage>
        <taxon>Eukaryota</taxon>
        <taxon>Fungi</taxon>
        <taxon>Dikarya</taxon>
        <taxon>Ascomycota</taxon>
        <taxon>Pezizomycotina</taxon>
        <taxon>Sordariomycetes</taxon>
        <taxon>Hypocreomycetidae</taxon>
        <taxon>Hypocreales</taxon>
        <taxon>Ophiocordycipitaceae</taxon>
        <taxon>Purpureocillium</taxon>
    </lineage>
</organism>
<protein>
    <submittedName>
        <fullName evidence="2">Uncharacterized protein</fullName>
    </submittedName>
</protein>
<dbReference type="EMBL" id="LSBI01000005">
    <property type="protein sequence ID" value="OAQ89893.1"/>
    <property type="molecule type" value="Genomic_DNA"/>
</dbReference>
<feature type="region of interest" description="Disordered" evidence="1">
    <location>
        <begin position="76"/>
        <end position="133"/>
    </location>
</feature>
<name>A0A179HKJ9_PURLI</name>
<gene>
    <name evidence="2" type="ORF">VFPFJ_06307</name>
</gene>
<dbReference type="Proteomes" id="UP000078340">
    <property type="component" value="Unassembled WGS sequence"/>
</dbReference>
<dbReference type="AlphaFoldDB" id="A0A179HKJ9"/>
<evidence type="ECO:0000256" key="1">
    <source>
        <dbReference type="SAM" id="MobiDB-lite"/>
    </source>
</evidence>
<feature type="compositionally biased region" description="Basic and acidic residues" evidence="1">
    <location>
        <begin position="99"/>
        <end position="110"/>
    </location>
</feature>
<accession>A0A179HKJ9</accession>